<dbReference type="InterPro" id="IPR011009">
    <property type="entry name" value="Kinase-like_dom_sf"/>
</dbReference>
<accession>A0ABQ5H9Q1</accession>
<name>A0ABQ5H9Q1_9ASTR</name>
<proteinExistence type="predicted"/>
<dbReference type="InterPro" id="IPR001245">
    <property type="entry name" value="Ser-Thr/Tyr_kinase_cat_dom"/>
</dbReference>
<dbReference type="InterPro" id="IPR021820">
    <property type="entry name" value="S-locus_recpt_kinase_C"/>
</dbReference>
<protein>
    <submittedName>
        <fullName evidence="2">G-type lectin S-receptor-like serine/threonine-protein kinase</fullName>
    </submittedName>
</protein>
<dbReference type="PROSITE" id="PS00108">
    <property type="entry name" value="PROTEIN_KINASE_ST"/>
    <property type="match status" value="1"/>
</dbReference>
<dbReference type="SUPFAM" id="SSF56112">
    <property type="entry name" value="Protein kinase-like (PK-like)"/>
    <property type="match status" value="1"/>
</dbReference>
<dbReference type="Pfam" id="PF07714">
    <property type="entry name" value="PK_Tyr_Ser-Thr"/>
    <property type="match status" value="1"/>
</dbReference>
<dbReference type="Pfam" id="PF11883">
    <property type="entry name" value="DUF3403"/>
    <property type="match status" value="1"/>
</dbReference>
<comment type="caution">
    <text evidence="2">The sequence shown here is derived from an EMBL/GenBank/DDBJ whole genome shotgun (WGS) entry which is preliminary data.</text>
</comment>
<dbReference type="PROSITE" id="PS50011">
    <property type="entry name" value="PROTEIN_KINASE_DOM"/>
    <property type="match status" value="1"/>
</dbReference>
<feature type="domain" description="Protein kinase" evidence="1">
    <location>
        <begin position="98"/>
        <end position="379"/>
    </location>
</feature>
<keyword evidence="3" id="KW-1185">Reference proteome</keyword>
<dbReference type="InterPro" id="IPR000719">
    <property type="entry name" value="Prot_kinase_dom"/>
</dbReference>
<dbReference type="PANTHER" id="PTHR27006">
    <property type="entry name" value="PROMASTIGOTE SURFACE ANTIGEN PROTEIN PSA"/>
    <property type="match status" value="1"/>
</dbReference>
<dbReference type="Gene3D" id="3.30.200.20">
    <property type="entry name" value="Phosphorylase Kinase, domain 1"/>
    <property type="match status" value="1"/>
</dbReference>
<dbReference type="EMBL" id="BQNB010019373">
    <property type="protein sequence ID" value="GJT84606.1"/>
    <property type="molecule type" value="Genomic_DNA"/>
</dbReference>
<dbReference type="Proteomes" id="UP001151760">
    <property type="component" value="Unassembled WGS sequence"/>
</dbReference>
<sequence length="416" mass="47342">MISFTRTNTTLRENMKIISLNFSKFATQSSKQKPVENTFNFDNISPQKHERRKRDESFLELTAFESFNDIHQLETDGGKGNGLLLFSFASIMAATDDFSLDNKLGQGGFGPVYKGKLSDGREIAIKRLSRTSGQGLVEFKNELILIAKLQHTNLVRVLGCCIHGEEKMLIYEYMPNKSLDFFLFDENRKAELNWPKRFNIIEGIAQGLLYLHKYSRMRVIHRDLKANNILLDESLNPKNFDFGMARIFKENETEAMTNKVVGTYGYMSPEYAMEGTFSIKSDIFSFGVLILEIVSGRRNSSFIHLNQTFNLIEYAWELWQQGDAMELRDPTLGNTCVVQQFLRIVHVALQCVQESATDRPTTSDMISMLLNDTMSLPTLNKPAFIIGRVDAKSTSGESKEKDCSVNNMTITVMEGR</sequence>
<reference evidence="2" key="2">
    <citation type="submission" date="2022-01" db="EMBL/GenBank/DDBJ databases">
        <authorList>
            <person name="Yamashiro T."/>
            <person name="Shiraishi A."/>
            <person name="Satake H."/>
            <person name="Nakayama K."/>
        </authorList>
    </citation>
    <scope>NUCLEOTIDE SEQUENCE</scope>
</reference>
<evidence type="ECO:0000313" key="3">
    <source>
        <dbReference type="Proteomes" id="UP001151760"/>
    </source>
</evidence>
<gene>
    <name evidence="2" type="ORF">Tco_1066323</name>
</gene>
<reference evidence="2" key="1">
    <citation type="journal article" date="2022" name="Int. J. Mol. Sci.">
        <title>Draft Genome of Tanacetum Coccineum: Genomic Comparison of Closely Related Tanacetum-Family Plants.</title>
        <authorList>
            <person name="Yamashiro T."/>
            <person name="Shiraishi A."/>
            <person name="Nakayama K."/>
            <person name="Satake H."/>
        </authorList>
    </citation>
    <scope>NUCLEOTIDE SEQUENCE</scope>
</reference>
<dbReference type="Gene3D" id="1.10.510.10">
    <property type="entry name" value="Transferase(Phosphotransferase) domain 1"/>
    <property type="match status" value="1"/>
</dbReference>
<organism evidence="2 3">
    <name type="scientific">Tanacetum coccineum</name>
    <dbReference type="NCBI Taxonomy" id="301880"/>
    <lineage>
        <taxon>Eukaryota</taxon>
        <taxon>Viridiplantae</taxon>
        <taxon>Streptophyta</taxon>
        <taxon>Embryophyta</taxon>
        <taxon>Tracheophyta</taxon>
        <taxon>Spermatophyta</taxon>
        <taxon>Magnoliopsida</taxon>
        <taxon>eudicotyledons</taxon>
        <taxon>Gunneridae</taxon>
        <taxon>Pentapetalae</taxon>
        <taxon>asterids</taxon>
        <taxon>campanulids</taxon>
        <taxon>Asterales</taxon>
        <taxon>Asteraceae</taxon>
        <taxon>Asteroideae</taxon>
        <taxon>Anthemideae</taxon>
        <taxon>Anthemidinae</taxon>
        <taxon>Tanacetum</taxon>
    </lineage>
</organism>
<evidence type="ECO:0000259" key="1">
    <source>
        <dbReference type="PROSITE" id="PS50011"/>
    </source>
</evidence>
<evidence type="ECO:0000313" key="2">
    <source>
        <dbReference type="EMBL" id="GJT84606.1"/>
    </source>
</evidence>
<dbReference type="InterPro" id="IPR008271">
    <property type="entry name" value="Ser/Thr_kinase_AS"/>
</dbReference>
<dbReference type="SMART" id="SM00220">
    <property type="entry name" value="S_TKc"/>
    <property type="match status" value="1"/>
</dbReference>
<dbReference type="PANTHER" id="PTHR27006:SF597">
    <property type="entry name" value="PROTEIN KINASE DOMAIN-CONTAINING PROTEIN"/>
    <property type="match status" value="1"/>
</dbReference>